<sequence length="232" mass="25969">MQTRRRYSHSFFFAAVATFSLLLGSSVSLANEYDIMVVDQAGKSVPNAVVTFPDFKAKKDERTAVMDQVDQQFKPEVLAIQKTQSVDFPNSDNIRHHVYSFSRPNHFEIKLFSGSESKAVTFEHNGVAVLGCNIHDNMIGFIYISDGEILGVTDNNGKVSIELPKEAETSEQLMLKVWHSKLSPLSNEHIEAKVNGKEMKHTVTLPMTIEDKPENSESMPPESSGFKKKFGK</sequence>
<comment type="caution">
    <text evidence="3">The sequence shown here is derived from an EMBL/GenBank/DDBJ whole genome shotgun (WGS) entry which is preliminary data.</text>
</comment>
<accession>A0AAW8R4D0</accession>
<keyword evidence="2" id="KW-0732">Signal</keyword>
<evidence type="ECO:0000313" key="3">
    <source>
        <dbReference type="EMBL" id="MDT0584057.1"/>
    </source>
</evidence>
<organism evidence="3 4">
    <name type="scientific">Brumicola blandensis</name>
    <dbReference type="NCBI Taxonomy" id="3075611"/>
    <lineage>
        <taxon>Bacteria</taxon>
        <taxon>Pseudomonadati</taxon>
        <taxon>Pseudomonadota</taxon>
        <taxon>Gammaproteobacteria</taxon>
        <taxon>Alteromonadales</taxon>
        <taxon>Alteromonadaceae</taxon>
        <taxon>Brumicola</taxon>
    </lineage>
</organism>
<protein>
    <recommendedName>
        <fullName evidence="5">Methylamine utilization protein</fullName>
    </recommendedName>
</protein>
<evidence type="ECO:0008006" key="5">
    <source>
        <dbReference type="Google" id="ProtNLM"/>
    </source>
</evidence>
<name>A0AAW8R4D0_9ALTE</name>
<dbReference type="Gene3D" id="2.60.40.420">
    <property type="entry name" value="Cupredoxins - blue copper proteins"/>
    <property type="match status" value="1"/>
</dbReference>
<dbReference type="EMBL" id="JAVRIE010000007">
    <property type="protein sequence ID" value="MDT0584057.1"/>
    <property type="molecule type" value="Genomic_DNA"/>
</dbReference>
<feature type="chain" id="PRO_5043387228" description="Methylamine utilization protein" evidence="2">
    <location>
        <begin position="31"/>
        <end position="232"/>
    </location>
</feature>
<dbReference type="AlphaFoldDB" id="A0AAW8R4D0"/>
<gene>
    <name evidence="3" type="ORF">RM544_16030</name>
</gene>
<keyword evidence="4" id="KW-1185">Reference proteome</keyword>
<proteinExistence type="predicted"/>
<dbReference type="SUPFAM" id="SSF49503">
    <property type="entry name" value="Cupredoxins"/>
    <property type="match status" value="1"/>
</dbReference>
<evidence type="ECO:0000313" key="4">
    <source>
        <dbReference type="Proteomes" id="UP001249020"/>
    </source>
</evidence>
<dbReference type="RefSeq" id="WP_311362824.1">
    <property type="nucleotide sequence ID" value="NZ_JAVRIE010000007.1"/>
</dbReference>
<reference evidence="3 4" key="1">
    <citation type="submission" date="2023-09" db="EMBL/GenBank/DDBJ databases">
        <authorList>
            <person name="Rey-Velasco X."/>
        </authorList>
    </citation>
    <scope>NUCLEOTIDE SEQUENCE [LARGE SCALE GENOMIC DNA]</scope>
    <source>
        <strain evidence="3 4">W409</strain>
    </source>
</reference>
<dbReference type="Proteomes" id="UP001249020">
    <property type="component" value="Unassembled WGS sequence"/>
</dbReference>
<evidence type="ECO:0000256" key="2">
    <source>
        <dbReference type="SAM" id="SignalP"/>
    </source>
</evidence>
<dbReference type="InterPro" id="IPR008972">
    <property type="entry name" value="Cupredoxin"/>
</dbReference>
<feature type="region of interest" description="Disordered" evidence="1">
    <location>
        <begin position="209"/>
        <end position="232"/>
    </location>
</feature>
<evidence type="ECO:0000256" key="1">
    <source>
        <dbReference type="SAM" id="MobiDB-lite"/>
    </source>
</evidence>
<feature type="signal peptide" evidence="2">
    <location>
        <begin position="1"/>
        <end position="30"/>
    </location>
</feature>